<dbReference type="SUPFAM" id="SSF48452">
    <property type="entry name" value="TPR-like"/>
    <property type="match status" value="2"/>
</dbReference>
<dbReference type="PROSITE" id="PS51257">
    <property type="entry name" value="PROKAR_LIPOPROTEIN"/>
    <property type="match status" value="1"/>
</dbReference>
<dbReference type="EMBL" id="RBZM01000007">
    <property type="protein sequence ID" value="RKP51628.1"/>
    <property type="molecule type" value="Genomic_DNA"/>
</dbReference>
<feature type="repeat" description="TPR" evidence="3">
    <location>
        <begin position="168"/>
        <end position="201"/>
    </location>
</feature>
<name>A0A494XLY3_9BACL</name>
<dbReference type="Pfam" id="PF13181">
    <property type="entry name" value="TPR_8"/>
    <property type="match status" value="1"/>
</dbReference>
<dbReference type="GO" id="GO:0008236">
    <property type="term" value="F:serine-type peptidase activity"/>
    <property type="evidence" value="ECO:0007669"/>
    <property type="project" value="InterPro"/>
</dbReference>
<dbReference type="Pfam" id="PF13432">
    <property type="entry name" value="TPR_16"/>
    <property type="match status" value="2"/>
</dbReference>
<proteinExistence type="predicted"/>
<feature type="chain" id="PRO_5038468073" evidence="4">
    <location>
        <begin position="34"/>
        <end position="745"/>
    </location>
</feature>
<sequence>MRYRWGNRTQLRRTATGCILIAFMVFTSACAFSNDSPTDPVRMLAEKKIAEYNQSGYDLINQGDYERAISNLNVAIDEIYELEPTLKNLDKEVEMPELMDSPFNNLSWAYNEMGNYEESLKAIDKALLILPNTEYEYVNKGNALYGLNRGHEALESYEMAISVNVKLANAHYGKGMVLYDDRKYEEARNEFDVCLSLEANDFDAAKMKVRSLVALRQEEQAKAFADDLVAKNAHLYAAYEVKSAALAAIGNYEDTRTFYESMDKEFPDRLEAGQQLGDLYYDYGHYDQSLAQYKKLLTRHSDKMSVYKGIIKSYGALGDMDGALWNFKQATKRDTADAGPFVAMGDLYRGRTDYMEAVRYYDEALRLDSGNETIYIDKISALYNGKRNSECAAFGQEARQLSAMRSDLAWFTGQCELELGQYDEAIGDFKRAVEIDPNDHEALSSIARAYLFQGNDAQAKKYSDESLELSPDDSAGQFVKEALLTKAKPLGEQVRLFFGNNYLYSDEGDGGKKTKPLAGLDKAGLTTREIAEAVDRARKKDDPFTFTLYGGEYDQFSDGMESGVTYREEGNTSYIRVDSFESNTDDRFIEAIDRIPDPGKRTLVIDLRGNFGGLTDSANHMADALLPQVVVSTLIRKDGSTENYYSDASRVVFKKIAILVDENTASASELLTLSLKTYLNNVTVIGRNTFGKGVGQQVFEDKPHKLMVFVVNFYWNVRQTNIMGTGIKPDIYVKGDKLESFMAAV</sequence>
<dbReference type="GO" id="GO:0006508">
    <property type="term" value="P:proteolysis"/>
    <property type="evidence" value="ECO:0007669"/>
    <property type="project" value="InterPro"/>
</dbReference>
<evidence type="ECO:0000313" key="7">
    <source>
        <dbReference type="Proteomes" id="UP000282076"/>
    </source>
</evidence>
<organism evidence="6 7">
    <name type="scientific">Cohnella endophytica</name>
    <dbReference type="NCBI Taxonomy" id="2419778"/>
    <lineage>
        <taxon>Bacteria</taxon>
        <taxon>Bacillati</taxon>
        <taxon>Bacillota</taxon>
        <taxon>Bacilli</taxon>
        <taxon>Bacillales</taxon>
        <taxon>Paenibacillaceae</taxon>
        <taxon>Cohnella</taxon>
    </lineage>
</organism>
<dbReference type="Proteomes" id="UP000282076">
    <property type="component" value="Unassembled WGS sequence"/>
</dbReference>
<dbReference type="SUPFAM" id="SSF52096">
    <property type="entry name" value="ClpP/crotonase"/>
    <property type="match status" value="1"/>
</dbReference>
<dbReference type="AlphaFoldDB" id="A0A494XLY3"/>
<dbReference type="PROSITE" id="PS50005">
    <property type="entry name" value="TPR"/>
    <property type="match status" value="6"/>
</dbReference>
<dbReference type="CDD" id="cd06567">
    <property type="entry name" value="Peptidase_S41"/>
    <property type="match status" value="1"/>
</dbReference>
<dbReference type="Gene3D" id="1.25.40.10">
    <property type="entry name" value="Tetratricopeptide repeat domain"/>
    <property type="match status" value="3"/>
</dbReference>
<dbReference type="InterPro" id="IPR029045">
    <property type="entry name" value="ClpP/crotonase-like_dom_sf"/>
</dbReference>
<dbReference type="Pfam" id="PF14559">
    <property type="entry name" value="TPR_19"/>
    <property type="match status" value="1"/>
</dbReference>
<dbReference type="PANTHER" id="PTHR44943:SF8">
    <property type="entry name" value="TPR REPEAT-CONTAINING PROTEIN MJ0263"/>
    <property type="match status" value="1"/>
</dbReference>
<feature type="domain" description="Tail specific protease" evidence="5">
    <location>
        <begin position="541"/>
        <end position="734"/>
    </location>
</feature>
<keyword evidence="7" id="KW-1185">Reference proteome</keyword>
<keyword evidence="2 3" id="KW-0802">TPR repeat</keyword>
<evidence type="ECO:0000259" key="5">
    <source>
        <dbReference type="SMART" id="SM00245"/>
    </source>
</evidence>
<comment type="caution">
    <text evidence="6">The sequence shown here is derived from an EMBL/GenBank/DDBJ whole genome shotgun (WGS) entry which is preliminary data.</text>
</comment>
<dbReference type="InterPro" id="IPR011990">
    <property type="entry name" value="TPR-like_helical_dom_sf"/>
</dbReference>
<keyword evidence="1" id="KW-0677">Repeat</keyword>
<evidence type="ECO:0000313" key="6">
    <source>
        <dbReference type="EMBL" id="RKP51628.1"/>
    </source>
</evidence>
<gene>
    <name evidence="6" type="ORF">D7Z26_17785</name>
</gene>
<feature type="repeat" description="TPR" evidence="3">
    <location>
        <begin position="338"/>
        <end position="371"/>
    </location>
</feature>
<dbReference type="PANTHER" id="PTHR44943">
    <property type="entry name" value="CELLULOSE SYNTHASE OPERON PROTEIN C"/>
    <property type="match status" value="1"/>
</dbReference>
<dbReference type="SMART" id="SM00245">
    <property type="entry name" value="TSPc"/>
    <property type="match status" value="1"/>
</dbReference>
<evidence type="ECO:0000256" key="2">
    <source>
        <dbReference type="ARBA" id="ARBA00022803"/>
    </source>
</evidence>
<dbReference type="InterPro" id="IPR019734">
    <property type="entry name" value="TPR_rpt"/>
</dbReference>
<dbReference type="InterPro" id="IPR005151">
    <property type="entry name" value="Tail-specific_protease"/>
</dbReference>
<evidence type="ECO:0000256" key="3">
    <source>
        <dbReference type="PROSITE-ProRule" id="PRU00339"/>
    </source>
</evidence>
<feature type="repeat" description="TPR" evidence="3">
    <location>
        <begin position="406"/>
        <end position="439"/>
    </location>
</feature>
<protein>
    <submittedName>
        <fullName evidence="6">Tetratricopeptide repeat protein</fullName>
    </submittedName>
</protein>
<feature type="repeat" description="TPR" evidence="3">
    <location>
        <begin position="100"/>
        <end position="133"/>
    </location>
</feature>
<feature type="repeat" description="TPR" evidence="3">
    <location>
        <begin position="440"/>
        <end position="473"/>
    </location>
</feature>
<feature type="signal peptide" evidence="4">
    <location>
        <begin position="1"/>
        <end position="33"/>
    </location>
</feature>
<reference evidence="6 7" key="1">
    <citation type="submission" date="2018-10" db="EMBL/GenBank/DDBJ databases">
        <title>Cohnella sp. M2MS4P-1, whole genome shotgun sequence.</title>
        <authorList>
            <person name="Tuo L."/>
        </authorList>
    </citation>
    <scope>NUCLEOTIDE SEQUENCE [LARGE SCALE GENOMIC DNA]</scope>
    <source>
        <strain evidence="6 7">M2MS4P-1</strain>
    </source>
</reference>
<evidence type="ECO:0000256" key="4">
    <source>
        <dbReference type="SAM" id="SignalP"/>
    </source>
</evidence>
<dbReference type="SMART" id="SM00028">
    <property type="entry name" value="TPR"/>
    <property type="match status" value="8"/>
</dbReference>
<keyword evidence="4" id="KW-0732">Signal</keyword>
<evidence type="ECO:0000256" key="1">
    <source>
        <dbReference type="ARBA" id="ARBA00022737"/>
    </source>
</evidence>
<feature type="repeat" description="TPR" evidence="3">
    <location>
        <begin position="270"/>
        <end position="303"/>
    </location>
</feature>
<dbReference type="Gene3D" id="3.90.226.10">
    <property type="entry name" value="2-enoyl-CoA Hydratase, Chain A, domain 1"/>
    <property type="match status" value="1"/>
</dbReference>
<accession>A0A494XLY3</accession>
<dbReference type="Pfam" id="PF03572">
    <property type="entry name" value="Peptidase_S41"/>
    <property type="match status" value="1"/>
</dbReference>
<dbReference type="InterPro" id="IPR051685">
    <property type="entry name" value="Ycf3/AcsC/BcsC/TPR_MFPF"/>
</dbReference>